<evidence type="ECO:0000256" key="12">
    <source>
        <dbReference type="ARBA" id="ARBA00029354"/>
    </source>
</evidence>
<organism evidence="15 16">
    <name type="scientific">Pseudanabaena frigida</name>
    <dbReference type="NCBI Taxonomy" id="945775"/>
    <lineage>
        <taxon>Bacteria</taxon>
        <taxon>Bacillati</taxon>
        <taxon>Cyanobacteriota</taxon>
        <taxon>Cyanophyceae</taxon>
        <taxon>Pseudanabaenales</taxon>
        <taxon>Pseudanabaenaceae</taxon>
        <taxon>Pseudanabaena</taxon>
    </lineage>
</organism>
<evidence type="ECO:0000256" key="10">
    <source>
        <dbReference type="ARBA" id="ARBA00023172"/>
    </source>
</evidence>
<dbReference type="GO" id="GO:0006281">
    <property type="term" value="P:DNA repair"/>
    <property type="evidence" value="ECO:0007669"/>
    <property type="project" value="UniProtKB-UniRule"/>
</dbReference>
<keyword evidence="3 13" id="KW-0540">Nuclease</keyword>
<evidence type="ECO:0000256" key="6">
    <source>
        <dbReference type="ARBA" id="ARBA00022763"/>
    </source>
</evidence>
<dbReference type="CDD" id="cd16962">
    <property type="entry name" value="RuvC"/>
    <property type="match status" value="1"/>
</dbReference>
<dbReference type="PRINTS" id="PR00696">
    <property type="entry name" value="RSOLVASERUVC"/>
</dbReference>
<dbReference type="EC" id="3.1.21.10" evidence="13 14"/>
<reference evidence="15 16" key="2">
    <citation type="submission" date="2018-06" db="EMBL/GenBank/DDBJ databases">
        <title>Metagenomic assembly of (sub)arctic Cyanobacteria and their associated microbiome from non-axenic cultures.</title>
        <authorList>
            <person name="Baurain D."/>
        </authorList>
    </citation>
    <scope>NUCLEOTIDE SEQUENCE [LARGE SCALE GENOMIC DNA]</scope>
    <source>
        <strain evidence="15">ULC066bin1</strain>
    </source>
</reference>
<evidence type="ECO:0000313" key="16">
    <source>
        <dbReference type="Proteomes" id="UP000249467"/>
    </source>
</evidence>
<keyword evidence="6 13" id="KW-0227">DNA damage</keyword>
<feature type="active site" evidence="13">
    <location>
        <position position="7"/>
    </location>
</feature>
<dbReference type="PANTHER" id="PTHR30194:SF3">
    <property type="entry name" value="CROSSOVER JUNCTION ENDODEOXYRIBONUCLEASE RUVC"/>
    <property type="match status" value="1"/>
</dbReference>
<evidence type="ECO:0000256" key="5">
    <source>
        <dbReference type="ARBA" id="ARBA00022759"/>
    </source>
</evidence>
<comment type="subcellular location">
    <subcellularLocation>
        <location evidence="13">Cytoplasm</location>
    </subcellularLocation>
</comment>
<feature type="active site" evidence="13">
    <location>
        <position position="68"/>
    </location>
</feature>
<evidence type="ECO:0000256" key="3">
    <source>
        <dbReference type="ARBA" id="ARBA00022722"/>
    </source>
</evidence>
<dbReference type="EMBL" id="QBML01000002">
    <property type="protein sequence ID" value="PZO44622.1"/>
    <property type="molecule type" value="Genomic_DNA"/>
</dbReference>
<evidence type="ECO:0000256" key="9">
    <source>
        <dbReference type="ARBA" id="ARBA00023125"/>
    </source>
</evidence>
<comment type="catalytic activity">
    <reaction evidence="12 13">
        <text>Endonucleolytic cleavage at a junction such as a reciprocal single-stranded crossover between two homologous DNA duplexes (Holliday junction).</text>
        <dbReference type="EC" id="3.1.21.10"/>
    </reaction>
</comment>
<dbReference type="HAMAP" id="MF_00034">
    <property type="entry name" value="RuvC"/>
    <property type="match status" value="1"/>
</dbReference>
<dbReference type="InterPro" id="IPR036397">
    <property type="entry name" value="RNaseH_sf"/>
</dbReference>
<keyword evidence="4 13" id="KW-0479">Metal-binding</keyword>
<name>A0A2W4WJI9_9CYAN</name>
<evidence type="ECO:0000256" key="4">
    <source>
        <dbReference type="ARBA" id="ARBA00022723"/>
    </source>
</evidence>
<keyword evidence="8 13" id="KW-0460">Magnesium</keyword>
<keyword evidence="2 13" id="KW-0963">Cytoplasm</keyword>
<feature type="active site" evidence="13">
    <location>
        <position position="140"/>
    </location>
</feature>
<reference evidence="15 16" key="1">
    <citation type="submission" date="2018-04" db="EMBL/GenBank/DDBJ databases">
        <authorList>
            <person name="Go L.Y."/>
            <person name="Mitchell J.A."/>
        </authorList>
    </citation>
    <scope>NUCLEOTIDE SEQUENCE [LARGE SCALE GENOMIC DNA]</scope>
    <source>
        <strain evidence="15">ULC066bin1</strain>
    </source>
</reference>
<proteinExistence type="inferred from homology"/>
<dbReference type="Gene3D" id="3.30.420.10">
    <property type="entry name" value="Ribonuclease H-like superfamily/Ribonuclease H"/>
    <property type="match status" value="1"/>
</dbReference>
<evidence type="ECO:0000256" key="2">
    <source>
        <dbReference type="ARBA" id="ARBA00022490"/>
    </source>
</evidence>
<dbReference type="InterPro" id="IPR012337">
    <property type="entry name" value="RNaseH-like_sf"/>
</dbReference>
<dbReference type="NCBIfam" id="TIGR00228">
    <property type="entry name" value="ruvC"/>
    <property type="match status" value="1"/>
</dbReference>
<dbReference type="NCBIfam" id="NF000711">
    <property type="entry name" value="PRK00039.2-1"/>
    <property type="match status" value="1"/>
</dbReference>
<gene>
    <name evidence="13" type="primary">ruvC</name>
    <name evidence="15" type="ORF">DCF19_01450</name>
</gene>
<dbReference type="GO" id="GO:0048476">
    <property type="term" value="C:Holliday junction resolvase complex"/>
    <property type="evidence" value="ECO:0007669"/>
    <property type="project" value="UniProtKB-UniRule"/>
</dbReference>
<comment type="caution">
    <text evidence="15">The sequence shown here is derived from an EMBL/GenBank/DDBJ whole genome shotgun (WGS) entry which is preliminary data.</text>
</comment>
<dbReference type="PANTHER" id="PTHR30194">
    <property type="entry name" value="CROSSOVER JUNCTION ENDODEOXYRIBONUCLEASE RUVC"/>
    <property type="match status" value="1"/>
</dbReference>
<evidence type="ECO:0000256" key="11">
    <source>
        <dbReference type="ARBA" id="ARBA00023204"/>
    </source>
</evidence>
<dbReference type="InterPro" id="IPR002176">
    <property type="entry name" value="X-over_junc_endoDNase_RuvC"/>
</dbReference>
<keyword evidence="7 13" id="KW-0378">Hydrolase</keyword>
<dbReference type="GO" id="GO:0005737">
    <property type="term" value="C:cytoplasm"/>
    <property type="evidence" value="ECO:0007669"/>
    <property type="project" value="UniProtKB-SubCell"/>
</dbReference>
<evidence type="ECO:0000256" key="13">
    <source>
        <dbReference type="HAMAP-Rule" id="MF_00034"/>
    </source>
</evidence>
<evidence type="ECO:0000256" key="14">
    <source>
        <dbReference type="NCBIfam" id="TIGR00228"/>
    </source>
</evidence>
<dbReference type="SUPFAM" id="SSF53098">
    <property type="entry name" value="Ribonuclease H-like"/>
    <property type="match status" value="1"/>
</dbReference>
<dbReference type="GO" id="GO:0003677">
    <property type="term" value="F:DNA binding"/>
    <property type="evidence" value="ECO:0007669"/>
    <property type="project" value="UniProtKB-KW"/>
</dbReference>
<dbReference type="GO" id="GO:0006310">
    <property type="term" value="P:DNA recombination"/>
    <property type="evidence" value="ECO:0007669"/>
    <property type="project" value="UniProtKB-UniRule"/>
</dbReference>
<feature type="binding site" evidence="13">
    <location>
        <position position="68"/>
    </location>
    <ligand>
        <name>Mg(2+)</name>
        <dbReference type="ChEBI" id="CHEBI:18420"/>
        <label>2</label>
    </ligand>
</feature>
<dbReference type="GO" id="GO:0000287">
    <property type="term" value="F:magnesium ion binding"/>
    <property type="evidence" value="ECO:0007669"/>
    <property type="project" value="UniProtKB-UniRule"/>
</dbReference>
<dbReference type="GO" id="GO:0008821">
    <property type="term" value="F:crossover junction DNA endonuclease activity"/>
    <property type="evidence" value="ECO:0007669"/>
    <property type="project" value="UniProtKB-UniRule"/>
</dbReference>
<dbReference type="AlphaFoldDB" id="A0A2W4WJI9"/>
<dbReference type="Proteomes" id="UP000249467">
    <property type="component" value="Unassembled WGS sequence"/>
</dbReference>
<accession>A0A2W4WJI9</accession>
<protein>
    <recommendedName>
        <fullName evidence="13 14">Crossover junction endodeoxyribonuclease RuvC</fullName>
        <ecNumber evidence="13 14">3.1.21.10</ecNumber>
    </recommendedName>
    <alternativeName>
        <fullName evidence="13">Holliday junction nuclease RuvC</fullName>
    </alternativeName>
    <alternativeName>
        <fullName evidence="13">Holliday junction resolvase RuvC</fullName>
    </alternativeName>
</protein>
<comment type="function">
    <text evidence="13">The RuvA-RuvB-RuvC complex processes Holliday junction (HJ) DNA during genetic recombination and DNA repair. Endonuclease that resolves HJ intermediates. Cleaves cruciform DNA by making single-stranded nicks across the HJ at symmetrical positions within the homologous arms, yielding a 5'-phosphate and a 3'-hydroxyl group; requires a central core of homology in the junction. The consensus cleavage sequence is 5'-(A/T)TT(C/G)-3'. Cleavage occurs on the 3'-side of the TT dinucleotide at the point of strand exchange. HJ branch migration catalyzed by RuvA-RuvB allows RuvC to scan DNA until it finds its consensus sequence, where it cleaves and resolves the cruciform DNA.</text>
</comment>
<comment type="similarity">
    <text evidence="1 13">Belongs to the RuvC family.</text>
</comment>
<keyword evidence="11 13" id="KW-0234">DNA repair</keyword>
<evidence type="ECO:0000256" key="8">
    <source>
        <dbReference type="ARBA" id="ARBA00022842"/>
    </source>
</evidence>
<evidence type="ECO:0000256" key="1">
    <source>
        <dbReference type="ARBA" id="ARBA00009518"/>
    </source>
</evidence>
<keyword evidence="9 13" id="KW-0238">DNA-binding</keyword>
<dbReference type="Pfam" id="PF02075">
    <property type="entry name" value="RuvC"/>
    <property type="match status" value="1"/>
</dbReference>
<dbReference type="FunFam" id="3.30.420.10:FF:000002">
    <property type="entry name" value="Crossover junction endodeoxyribonuclease RuvC"/>
    <property type="match status" value="1"/>
</dbReference>
<comment type="cofactor">
    <cofactor evidence="13">
        <name>Mg(2+)</name>
        <dbReference type="ChEBI" id="CHEBI:18420"/>
    </cofactor>
    <text evidence="13">Binds 2 Mg(2+) ion per subunit.</text>
</comment>
<evidence type="ECO:0000256" key="7">
    <source>
        <dbReference type="ARBA" id="ARBA00022801"/>
    </source>
</evidence>
<sequence>MKILGIDPGLAIVGFGLIEVEKPKSPKLLEFGTIVTPKQTPIGDRLKTIYEDMHTLIEQFQPQVVGMEKLFFYRMGNLVNVAQARGVIVLVLNQHNIEPIEFSPPQIKQALTGHGNADKSDVQEAVKRELSLDAIPRPDDAADAIAAALTCWLIA</sequence>
<comment type="subunit">
    <text evidence="13">Homodimer which binds Holliday junction (HJ) DNA. The HJ becomes 2-fold symmetrical on binding to RuvC with unstacked arms; it has a different conformation from HJ DNA in complex with RuvA. In the full resolvosome a probable DNA-RuvA(4)-RuvB(12)-RuvC(2) complex forms which resolves the HJ.</text>
</comment>
<keyword evidence="5 13" id="KW-0255">Endonuclease</keyword>
<keyword evidence="10 13" id="KW-0233">DNA recombination</keyword>
<feature type="binding site" evidence="13">
    <location>
        <position position="140"/>
    </location>
    <ligand>
        <name>Mg(2+)</name>
        <dbReference type="ChEBI" id="CHEBI:18420"/>
        <label>1</label>
    </ligand>
</feature>
<evidence type="ECO:0000313" key="15">
    <source>
        <dbReference type="EMBL" id="PZO44622.1"/>
    </source>
</evidence>
<feature type="binding site" evidence="13">
    <location>
        <position position="7"/>
    </location>
    <ligand>
        <name>Mg(2+)</name>
        <dbReference type="ChEBI" id="CHEBI:18420"/>
        <label>1</label>
    </ligand>
</feature>